<organism evidence="5 6">
    <name type="scientific">Oceanobacillus aidingensis</name>
    <dbReference type="NCBI Taxonomy" id="645964"/>
    <lineage>
        <taxon>Bacteria</taxon>
        <taxon>Bacillati</taxon>
        <taxon>Bacillota</taxon>
        <taxon>Bacilli</taxon>
        <taxon>Bacillales</taxon>
        <taxon>Bacillaceae</taxon>
        <taxon>Oceanobacillus</taxon>
    </lineage>
</organism>
<dbReference type="PANTHER" id="PTHR30146">
    <property type="entry name" value="LACI-RELATED TRANSCRIPTIONAL REPRESSOR"/>
    <property type="match status" value="1"/>
</dbReference>
<feature type="domain" description="HTH lacI-type" evidence="4">
    <location>
        <begin position="5"/>
        <end position="59"/>
    </location>
</feature>
<dbReference type="InterPro" id="IPR046335">
    <property type="entry name" value="LacI/GalR-like_sensor"/>
</dbReference>
<evidence type="ECO:0000256" key="2">
    <source>
        <dbReference type="ARBA" id="ARBA00023125"/>
    </source>
</evidence>
<dbReference type="PANTHER" id="PTHR30146:SF109">
    <property type="entry name" value="HTH-TYPE TRANSCRIPTIONAL REGULATOR GALS"/>
    <property type="match status" value="1"/>
</dbReference>
<sequence>MKGRVSAYDVAKLAKVSQTTVSRVLNNYPHVRKETRKRVHDAINTLGFSPDEIARSLASKKTNTIGLIVEDISNSFYAETAHIILREAQKYDYEVIIIDAETDENSFERAINTLNGKRVDGIIVASARMDNQKVKEFYDKGFPIIFYNRRIYGIEESHYVEVDNRLGAKIAVNHLVENKHRKIAFISGPTIYSTFYQRFEGYKEALQENGLEYDESLIYKGEVIYEQVFQFALNLMRDKEMPTAFFASTDQMALAIMDAAARSGRHIPYDISIIGFDDIEIASNPYIGLSTISQRKREMAVLTLQKLFSLINKDDSNSEPNKITLEPELIIRKTTGVNNQ</sequence>
<dbReference type="Gene3D" id="1.10.260.40">
    <property type="entry name" value="lambda repressor-like DNA-binding domains"/>
    <property type="match status" value="1"/>
</dbReference>
<keyword evidence="2 5" id="KW-0238">DNA-binding</keyword>
<dbReference type="RefSeq" id="WP_379542008.1">
    <property type="nucleotide sequence ID" value="NZ_JBHSFT010000001.1"/>
</dbReference>
<dbReference type="Gene3D" id="3.40.50.2300">
    <property type="match status" value="2"/>
</dbReference>
<evidence type="ECO:0000256" key="1">
    <source>
        <dbReference type="ARBA" id="ARBA00023015"/>
    </source>
</evidence>
<dbReference type="Pfam" id="PF13377">
    <property type="entry name" value="Peripla_BP_3"/>
    <property type="match status" value="1"/>
</dbReference>
<comment type="caution">
    <text evidence="5">The sequence shown here is derived from an EMBL/GenBank/DDBJ whole genome shotgun (WGS) entry which is preliminary data.</text>
</comment>
<keyword evidence="6" id="KW-1185">Reference proteome</keyword>
<dbReference type="SUPFAM" id="SSF47413">
    <property type="entry name" value="lambda repressor-like DNA-binding domains"/>
    <property type="match status" value="1"/>
</dbReference>
<gene>
    <name evidence="5" type="ORF">ACFO3P_00270</name>
</gene>
<dbReference type="SUPFAM" id="SSF53822">
    <property type="entry name" value="Periplasmic binding protein-like I"/>
    <property type="match status" value="1"/>
</dbReference>
<accession>A0ABV9JSD3</accession>
<dbReference type="CDD" id="cd01392">
    <property type="entry name" value="HTH_LacI"/>
    <property type="match status" value="1"/>
</dbReference>
<reference evidence="6" key="1">
    <citation type="journal article" date="2019" name="Int. J. Syst. Evol. Microbiol.">
        <title>The Global Catalogue of Microorganisms (GCM) 10K type strain sequencing project: providing services to taxonomists for standard genome sequencing and annotation.</title>
        <authorList>
            <consortium name="The Broad Institute Genomics Platform"/>
            <consortium name="The Broad Institute Genome Sequencing Center for Infectious Disease"/>
            <person name="Wu L."/>
            <person name="Ma J."/>
        </authorList>
    </citation>
    <scope>NUCLEOTIDE SEQUENCE [LARGE SCALE GENOMIC DNA]</scope>
    <source>
        <strain evidence="6">CCUG 37257</strain>
    </source>
</reference>
<keyword evidence="3" id="KW-0804">Transcription</keyword>
<evidence type="ECO:0000313" key="5">
    <source>
        <dbReference type="EMBL" id="MFC4660666.1"/>
    </source>
</evidence>
<dbReference type="CDD" id="cd06267">
    <property type="entry name" value="PBP1_LacI_sugar_binding-like"/>
    <property type="match status" value="1"/>
</dbReference>
<dbReference type="InterPro" id="IPR010982">
    <property type="entry name" value="Lambda_DNA-bd_dom_sf"/>
</dbReference>
<dbReference type="InterPro" id="IPR000843">
    <property type="entry name" value="HTH_LacI"/>
</dbReference>
<proteinExistence type="predicted"/>
<dbReference type="SMART" id="SM00354">
    <property type="entry name" value="HTH_LACI"/>
    <property type="match status" value="1"/>
</dbReference>
<evidence type="ECO:0000256" key="3">
    <source>
        <dbReference type="ARBA" id="ARBA00023163"/>
    </source>
</evidence>
<evidence type="ECO:0000259" key="4">
    <source>
        <dbReference type="PROSITE" id="PS50932"/>
    </source>
</evidence>
<keyword evidence="1" id="KW-0805">Transcription regulation</keyword>
<dbReference type="EMBL" id="JBHSFT010000001">
    <property type="protein sequence ID" value="MFC4660666.1"/>
    <property type="molecule type" value="Genomic_DNA"/>
</dbReference>
<dbReference type="PROSITE" id="PS50932">
    <property type="entry name" value="HTH_LACI_2"/>
    <property type="match status" value="1"/>
</dbReference>
<dbReference type="Proteomes" id="UP001595988">
    <property type="component" value="Unassembled WGS sequence"/>
</dbReference>
<dbReference type="InterPro" id="IPR028082">
    <property type="entry name" value="Peripla_BP_I"/>
</dbReference>
<evidence type="ECO:0000313" key="6">
    <source>
        <dbReference type="Proteomes" id="UP001595988"/>
    </source>
</evidence>
<dbReference type="Pfam" id="PF00356">
    <property type="entry name" value="LacI"/>
    <property type="match status" value="1"/>
</dbReference>
<protein>
    <submittedName>
        <fullName evidence="5">LacI family DNA-binding transcriptional regulator</fullName>
    </submittedName>
</protein>
<name>A0ABV9JSD3_9BACI</name>
<dbReference type="GO" id="GO:0003677">
    <property type="term" value="F:DNA binding"/>
    <property type="evidence" value="ECO:0007669"/>
    <property type="project" value="UniProtKB-KW"/>
</dbReference>